<sequence length="67" mass="7679">MEEKLKLYIFHRKARKGRLNVGLGELDNKLQESPKQMTFFKGTAKQLKFFVFSPQSPVGAKCNSQGF</sequence>
<dbReference type="RefSeq" id="WP_092731158.1">
    <property type="nucleotide sequence ID" value="NZ_FMXE01000021.1"/>
</dbReference>
<organism evidence="1 2">
    <name type="scientific">Algoriphagus alkaliphilus</name>
    <dbReference type="NCBI Taxonomy" id="279824"/>
    <lineage>
        <taxon>Bacteria</taxon>
        <taxon>Pseudomonadati</taxon>
        <taxon>Bacteroidota</taxon>
        <taxon>Cytophagia</taxon>
        <taxon>Cytophagales</taxon>
        <taxon>Cyclobacteriaceae</taxon>
        <taxon>Algoriphagus</taxon>
    </lineage>
</organism>
<dbReference type="STRING" id="279824.SAMN03080617_02881"/>
<dbReference type="AlphaFoldDB" id="A0A1G5YVP1"/>
<name>A0A1G5YVP1_9BACT</name>
<protein>
    <submittedName>
        <fullName evidence="1">Uncharacterized protein</fullName>
    </submittedName>
</protein>
<dbReference type="Proteomes" id="UP000198756">
    <property type="component" value="Unassembled WGS sequence"/>
</dbReference>
<evidence type="ECO:0000313" key="1">
    <source>
        <dbReference type="EMBL" id="SDA86504.1"/>
    </source>
</evidence>
<reference evidence="2" key="1">
    <citation type="submission" date="2016-10" db="EMBL/GenBank/DDBJ databases">
        <authorList>
            <person name="Varghese N."/>
            <person name="Submissions S."/>
        </authorList>
    </citation>
    <scope>NUCLEOTIDE SEQUENCE [LARGE SCALE GENOMIC DNA]</scope>
    <source>
        <strain evidence="2">DSM 22703</strain>
    </source>
</reference>
<keyword evidence="2" id="KW-1185">Reference proteome</keyword>
<gene>
    <name evidence="1" type="ORF">SAMN03080617_02881</name>
</gene>
<evidence type="ECO:0000313" key="2">
    <source>
        <dbReference type="Proteomes" id="UP000198756"/>
    </source>
</evidence>
<dbReference type="EMBL" id="FMXE01000021">
    <property type="protein sequence ID" value="SDA86504.1"/>
    <property type="molecule type" value="Genomic_DNA"/>
</dbReference>
<accession>A0A1G5YVP1</accession>
<proteinExistence type="predicted"/>